<protein>
    <recommendedName>
        <fullName evidence="5">3-dehydroquinate dehydratase</fullName>
        <shortName evidence="5">3-dehydroquinase</shortName>
        <ecNumber evidence="5">4.2.1.10</ecNumber>
    </recommendedName>
    <alternativeName>
        <fullName evidence="5">Type I DHQase</fullName>
    </alternativeName>
    <alternativeName>
        <fullName evidence="5">Type I dehydroquinase</fullName>
        <shortName evidence="5">DHQ1</shortName>
    </alternativeName>
</protein>
<keyword evidence="7" id="KW-1185">Reference proteome</keyword>
<dbReference type="AlphaFoldDB" id="A0A1G6KB39"/>
<dbReference type="Gene3D" id="3.20.20.70">
    <property type="entry name" value="Aldolase class I"/>
    <property type="match status" value="1"/>
</dbReference>
<evidence type="ECO:0000313" key="6">
    <source>
        <dbReference type="EMBL" id="SDC28282.1"/>
    </source>
</evidence>
<dbReference type="PANTHER" id="PTHR43699:SF1">
    <property type="entry name" value="3-DEHYDROQUINATE DEHYDRATASE"/>
    <property type="match status" value="1"/>
</dbReference>
<evidence type="ECO:0000256" key="1">
    <source>
        <dbReference type="ARBA" id="ARBA00001864"/>
    </source>
</evidence>
<evidence type="ECO:0000256" key="3">
    <source>
        <dbReference type="ARBA" id="ARBA00023239"/>
    </source>
</evidence>
<dbReference type="InterPro" id="IPR001381">
    <property type="entry name" value="DHquinase_I"/>
</dbReference>
<dbReference type="GO" id="GO:0009073">
    <property type="term" value="P:aromatic amino acid family biosynthetic process"/>
    <property type="evidence" value="ECO:0007669"/>
    <property type="project" value="UniProtKB-KW"/>
</dbReference>
<comment type="pathway">
    <text evidence="5">Metabolic intermediate biosynthesis; chorismate biosynthesis; chorismate from D-erythrose 4-phosphate and phosphoenolpyruvate: step 3/7.</text>
</comment>
<dbReference type="InterPro" id="IPR013785">
    <property type="entry name" value="Aldolase_TIM"/>
</dbReference>
<dbReference type="RefSeq" id="WP_176759260.1">
    <property type="nucleotide sequence ID" value="NZ_FMYI01000006.1"/>
</dbReference>
<proteinExistence type="inferred from homology"/>
<evidence type="ECO:0000256" key="5">
    <source>
        <dbReference type="HAMAP-Rule" id="MF_00214"/>
    </source>
</evidence>
<dbReference type="EC" id="4.2.1.10" evidence="5"/>
<dbReference type="GO" id="GO:0046279">
    <property type="term" value="P:3,4-dihydroxybenzoate biosynthetic process"/>
    <property type="evidence" value="ECO:0007669"/>
    <property type="project" value="TreeGrafter"/>
</dbReference>
<evidence type="ECO:0000256" key="2">
    <source>
        <dbReference type="ARBA" id="ARBA00023141"/>
    </source>
</evidence>
<accession>A0A1G6KB39</accession>
<dbReference type="GO" id="GO:0008652">
    <property type="term" value="P:amino acid biosynthetic process"/>
    <property type="evidence" value="ECO:0007669"/>
    <property type="project" value="UniProtKB-KW"/>
</dbReference>
<dbReference type="FunFam" id="3.20.20.70:FF:000047">
    <property type="entry name" value="3-dehydroquinate dehydratase"/>
    <property type="match status" value="1"/>
</dbReference>
<dbReference type="CDD" id="cd00502">
    <property type="entry name" value="DHQase_I"/>
    <property type="match status" value="1"/>
</dbReference>
<dbReference type="HAMAP" id="MF_00214">
    <property type="entry name" value="AroD"/>
    <property type="match status" value="1"/>
</dbReference>
<reference evidence="7" key="1">
    <citation type="submission" date="2016-09" db="EMBL/GenBank/DDBJ databases">
        <authorList>
            <person name="Varghese N."/>
            <person name="Submissions S."/>
        </authorList>
    </citation>
    <scope>NUCLEOTIDE SEQUENCE [LARGE SCALE GENOMIC DNA]</scope>
    <source>
        <strain evidence="7">S5</strain>
    </source>
</reference>
<dbReference type="PANTHER" id="PTHR43699">
    <property type="entry name" value="3-DEHYDROQUINATE DEHYDRATASE"/>
    <property type="match status" value="1"/>
</dbReference>
<dbReference type="Pfam" id="PF01487">
    <property type="entry name" value="DHquinase_I"/>
    <property type="match status" value="1"/>
</dbReference>
<evidence type="ECO:0000256" key="4">
    <source>
        <dbReference type="ARBA" id="ARBA00023270"/>
    </source>
</evidence>
<feature type="active site" description="Schiff-base intermediate with substrate" evidence="5">
    <location>
        <position position="164"/>
    </location>
</feature>
<dbReference type="GO" id="GO:0009423">
    <property type="term" value="P:chorismate biosynthetic process"/>
    <property type="evidence" value="ECO:0007669"/>
    <property type="project" value="UniProtKB-UniRule"/>
</dbReference>
<feature type="binding site" evidence="5">
    <location>
        <position position="225"/>
    </location>
    <ligand>
        <name>3-dehydroquinate</name>
        <dbReference type="ChEBI" id="CHEBI:32364"/>
    </ligand>
</feature>
<gene>
    <name evidence="5" type="primary">aroD</name>
    <name evidence="6" type="ORF">SAMN05421734_10627</name>
</gene>
<dbReference type="STRING" id="1612202.SAMN05421734_10627"/>
<dbReference type="SUPFAM" id="SSF51569">
    <property type="entry name" value="Aldolase"/>
    <property type="match status" value="1"/>
</dbReference>
<dbReference type="EMBL" id="FMYI01000006">
    <property type="protein sequence ID" value="SDC28282.1"/>
    <property type="molecule type" value="Genomic_DNA"/>
</dbReference>
<comment type="catalytic activity">
    <reaction evidence="1 5">
        <text>3-dehydroquinate = 3-dehydroshikimate + H2O</text>
        <dbReference type="Rhea" id="RHEA:21096"/>
        <dbReference type="ChEBI" id="CHEBI:15377"/>
        <dbReference type="ChEBI" id="CHEBI:16630"/>
        <dbReference type="ChEBI" id="CHEBI:32364"/>
        <dbReference type="EC" id="4.2.1.10"/>
    </reaction>
</comment>
<keyword evidence="5" id="KW-0028">Amino-acid biosynthesis</keyword>
<dbReference type="Proteomes" id="UP000242949">
    <property type="component" value="Unassembled WGS sequence"/>
</dbReference>
<keyword evidence="3 5" id="KW-0456">Lyase</keyword>
<dbReference type="NCBIfam" id="TIGR01093">
    <property type="entry name" value="aroD"/>
    <property type="match status" value="1"/>
</dbReference>
<feature type="binding site" evidence="5">
    <location>
        <begin position="44"/>
        <end position="46"/>
    </location>
    <ligand>
        <name>3-dehydroquinate</name>
        <dbReference type="ChEBI" id="CHEBI:32364"/>
    </ligand>
</feature>
<comment type="subunit">
    <text evidence="5">Homodimer.</text>
</comment>
<organism evidence="6 7">
    <name type="scientific">Pelagirhabdus alkalitolerans</name>
    <dbReference type="NCBI Taxonomy" id="1612202"/>
    <lineage>
        <taxon>Bacteria</taxon>
        <taxon>Bacillati</taxon>
        <taxon>Bacillota</taxon>
        <taxon>Bacilli</taxon>
        <taxon>Bacillales</taxon>
        <taxon>Bacillaceae</taxon>
        <taxon>Pelagirhabdus</taxon>
    </lineage>
</organism>
<name>A0A1G6KB39_9BACI</name>
<keyword evidence="2 5" id="KW-0057">Aromatic amino acid biosynthesis</keyword>
<comment type="caution">
    <text evidence="5">Lacks conserved residue(s) required for the propagation of feature annotation.</text>
</comment>
<comment type="function">
    <text evidence="5">Involved in the third step of the chorismate pathway, which leads to the biosynthesis of aromatic amino acids. Catalyzes the cis-dehydration of 3-dehydroquinate (DHQ) and introduces the first double bond of the aromatic ring to yield 3-dehydroshikimate.</text>
</comment>
<sequence>MLKIRDIEIGSGKPGICYPITAKNSHELQDQIEFLLSKEPDMIEWRVDFYQEENWIEALRKVRENFQNQVIIFTFRTLKEGGERFITDEDYRIMNEKAIDSDLVDIVDVELLTSEEIRKRIMTKAIEHNIHTIVSYHNFNKTPSNEDMIRFIEEEKKAGASIAKMAVMPENPSDLIRLLDVTNQLSNHSKTPIVTMAMGGIGLLSRLSGELFGSAITFASGINASAPGQINGEEMDRILNLIHKNLQS</sequence>
<keyword evidence="4 5" id="KW-0704">Schiff base</keyword>
<feature type="binding site" evidence="5">
    <location>
        <position position="206"/>
    </location>
    <ligand>
        <name>3-dehydroquinate</name>
        <dbReference type="ChEBI" id="CHEBI:32364"/>
    </ligand>
</feature>
<dbReference type="InterPro" id="IPR050146">
    <property type="entry name" value="Type-I_3-dehydroquinase"/>
</dbReference>
<feature type="binding site" evidence="5">
    <location>
        <position position="229"/>
    </location>
    <ligand>
        <name>3-dehydroquinate</name>
        <dbReference type="ChEBI" id="CHEBI:32364"/>
    </ligand>
</feature>
<feature type="binding site" evidence="5">
    <location>
        <position position="76"/>
    </location>
    <ligand>
        <name>3-dehydroquinate</name>
        <dbReference type="ChEBI" id="CHEBI:32364"/>
    </ligand>
</feature>
<feature type="active site" description="Proton donor/acceptor" evidence="5">
    <location>
        <position position="137"/>
    </location>
</feature>
<dbReference type="UniPathway" id="UPA00053">
    <property type="reaction ID" value="UER00086"/>
</dbReference>
<evidence type="ECO:0000313" key="7">
    <source>
        <dbReference type="Proteomes" id="UP000242949"/>
    </source>
</evidence>
<dbReference type="GO" id="GO:0003855">
    <property type="term" value="F:3-dehydroquinate dehydratase activity"/>
    <property type="evidence" value="ECO:0007669"/>
    <property type="project" value="UniProtKB-UniRule"/>
</dbReference>
<comment type="similarity">
    <text evidence="5">Belongs to the type-I 3-dehydroquinase family.</text>
</comment>